<feature type="non-terminal residue" evidence="2">
    <location>
        <position position="1"/>
    </location>
</feature>
<sequence length="110" mass="12151">EKIDAPVMKQLEKLIGQVVRRQQHQSATARASTEAWLASAKKCPELVNGSFADLLQHIDQHESLLREHGWGLSRDSKKQNAGVAQMVGLALPEQYDDRAPGPGEPKDGRE</sequence>
<organism evidence="2">
    <name type="scientific">Spongospora subterranea</name>
    <dbReference type="NCBI Taxonomy" id="70186"/>
    <lineage>
        <taxon>Eukaryota</taxon>
        <taxon>Sar</taxon>
        <taxon>Rhizaria</taxon>
        <taxon>Endomyxa</taxon>
        <taxon>Phytomyxea</taxon>
        <taxon>Plasmodiophorida</taxon>
        <taxon>Plasmodiophoridae</taxon>
        <taxon>Spongospora</taxon>
    </lineage>
</organism>
<dbReference type="EMBL" id="HACM01010932">
    <property type="protein sequence ID" value="CRZ11374.1"/>
    <property type="molecule type" value="Transcribed_RNA"/>
</dbReference>
<protein>
    <submittedName>
        <fullName evidence="2">Uncharacterized protein</fullName>
    </submittedName>
</protein>
<reference evidence="2" key="1">
    <citation type="submission" date="2015-04" db="EMBL/GenBank/DDBJ databases">
        <title>The genome sequence of the plant pathogenic Rhizarian Plasmodiophora brassicae reveals insights in its biotrophic life cycle and the origin of chitin synthesis.</title>
        <authorList>
            <person name="Schwelm A."/>
            <person name="Fogelqvist J."/>
            <person name="Knaust A."/>
            <person name="Julke S."/>
            <person name="Lilja T."/>
            <person name="Dhandapani V."/>
            <person name="Bonilla-Rosso G."/>
            <person name="Karlsson M."/>
            <person name="Shevchenko A."/>
            <person name="Choi S.R."/>
            <person name="Kim H.G."/>
            <person name="Park J.Y."/>
            <person name="Lim Y.P."/>
            <person name="Ludwig-Muller J."/>
            <person name="Dixelius C."/>
        </authorList>
    </citation>
    <scope>NUCLEOTIDE SEQUENCE</scope>
    <source>
        <tissue evidence="2">Potato root galls</tissue>
    </source>
</reference>
<name>A0A0H5RRM9_9EUKA</name>
<feature type="region of interest" description="Disordered" evidence="1">
    <location>
        <begin position="73"/>
        <end position="110"/>
    </location>
</feature>
<feature type="compositionally biased region" description="Basic and acidic residues" evidence="1">
    <location>
        <begin position="95"/>
        <end position="110"/>
    </location>
</feature>
<evidence type="ECO:0000256" key="1">
    <source>
        <dbReference type="SAM" id="MobiDB-lite"/>
    </source>
</evidence>
<proteinExistence type="predicted"/>
<evidence type="ECO:0000313" key="2">
    <source>
        <dbReference type="EMBL" id="CRZ11374.1"/>
    </source>
</evidence>
<accession>A0A0H5RRM9</accession>
<dbReference type="AlphaFoldDB" id="A0A0H5RRM9"/>